<dbReference type="Pfam" id="PF00149">
    <property type="entry name" value="Metallophos"/>
    <property type="match status" value="1"/>
</dbReference>
<reference evidence="2" key="1">
    <citation type="submission" date="2020-10" db="EMBL/GenBank/DDBJ databases">
        <authorList>
            <person name="Gilroy R."/>
        </authorList>
    </citation>
    <scope>NUCLEOTIDE SEQUENCE</scope>
    <source>
        <strain evidence="2">CHK184-25365</strain>
    </source>
</reference>
<dbReference type="PANTHER" id="PTHR31302">
    <property type="entry name" value="TRANSMEMBRANE PROTEIN WITH METALLOPHOSPHOESTERASE DOMAIN-RELATED"/>
    <property type="match status" value="1"/>
</dbReference>
<dbReference type="GO" id="GO:0016787">
    <property type="term" value="F:hydrolase activity"/>
    <property type="evidence" value="ECO:0007669"/>
    <property type="project" value="InterPro"/>
</dbReference>
<dbReference type="SUPFAM" id="SSF56300">
    <property type="entry name" value="Metallo-dependent phosphatases"/>
    <property type="match status" value="1"/>
</dbReference>
<evidence type="ECO:0000313" key="3">
    <source>
        <dbReference type="Proteomes" id="UP000886749"/>
    </source>
</evidence>
<dbReference type="InterPro" id="IPR029052">
    <property type="entry name" value="Metallo-depent_PP-like"/>
</dbReference>
<dbReference type="Gene3D" id="3.60.21.10">
    <property type="match status" value="1"/>
</dbReference>
<dbReference type="Proteomes" id="UP000886749">
    <property type="component" value="Unassembled WGS sequence"/>
</dbReference>
<evidence type="ECO:0000259" key="1">
    <source>
        <dbReference type="Pfam" id="PF00149"/>
    </source>
</evidence>
<evidence type="ECO:0000313" key="2">
    <source>
        <dbReference type="EMBL" id="HIR41750.1"/>
    </source>
</evidence>
<dbReference type="PANTHER" id="PTHR31302:SF22">
    <property type="entry name" value="PHOSPHOESTERASE"/>
    <property type="match status" value="1"/>
</dbReference>
<name>A0A9D1AKA7_9FIRM</name>
<proteinExistence type="predicted"/>
<dbReference type="InterPro" id="IPR051158">
    <property type="entry name" value="Metallophosphoesterase_sf"/>
</dbReference>
<protein>
    <submittedName>
        <fullName evidence="2">Metallophosphoesterase</fullName>
    </submittedName>
</protein>
<reference evidence="2" key="2">
    <citation type="journal article" date="2021" name="PeerJ">
        <title>Extensive microbial diversity within the chicken gut microbiome revealed by metagenomics and culture.</title>
        <authorList>
            <person name="Gilroy R."/>
            <person name="Ravi A."/>
            <person name="Getino M."/>
            <person name="Pursley I."/>
            <person name="Horton D.L."/>
            <person name="Alikhan N.F."/>
            <person name="Baker D."/>
            <person name="Gharbi K."/>
            <person name="Hall N."/>
            <person name="Watson M."/>
            <person name="Adriaenssens E.M."/>
            <person name="Foster-Nyarko E."/>
            <person name="Jarju S."/>
            <person name="Secka A."/>
            <person name="Antonio M."/>
            <person name="Oren A."/>
            <person name="Chaudhuri R.R."/>
            <person name="La Ragione R."/>
            <person name="Hildebrand F."/>
            <person name="Pallen M.J."/>
        </authorList>
    </citation>
    <scope>NUCLEOTIDE SEQUENCE</scope>
    <source>
        <strain evidence="2">CHK184-25365</strain>
    </source>
</reference>
<dbReference type="EMBL" id="DVGY01000185">
    <property type="protein sequence ID" value="HIR41750.1"/>
    <property type="molecule type" value="Genomic_DNA"/>
</dbReference>
<organism evidence="2 3">
    <name type="scientific">Candidatus Egerieicola pullicola</name>
    <dbReference type="NCBI Taxonomy" id="2840775"/>
    <lineage>
        <taxon>Bacteria</taxon>
        <taxon>Bacillati</taxon>
        <taxon>Bacillota</taxon>
        <taxon>Clostridia</taxon>
        <taxon>Eubacteriales</taxon>
        <taxon>Oscillospiraceae</taxon>
        <taxon>Oscillospiraceae incertae sedis</taxon>
        <taxon>Candidatus Egerieicola</taxon>
    </lineage>
</organism>
<feature type="domain" description="Calcineurin-like phosphoesterase" evidence="1">
    <location>
        <begin position="1"/>
        <end position="196"/>
    </location>
</feature>
<sequence length="230" mass="26340">MSLYVLGDPHLSLGSEKPMDIFSGWDGYVSLLEENWKKTVQPQDTILLAGDISWALKLEETKADFDFLEALPGKKILLKGNHDLWWSTKSKVERFWTQQGYTSFSLLFNNAYEYGDYCLCGSRGWINEPGVPQDKKILDREAGRLRMSLEAGRQTGKQPIVFLHYPPVYASLRCDEIMEVLLEYGVKRCYYGHLHGRDTFRGAVNGTREGIAFTLISADYLRFQPKLVEP</sequence>
<gene>
    <name evidence="2" type="ORF">IAB36_07980</name>
</gene>
<accession>A0A9D1AKA7</accession>
<dbReference type="PIRSF" id="PIRSF033094">
    <property type="entry name" value="Pesterase_CT488"/>
    <property type="match status" value="1"/>
</dbReference>
<comment type="caution">
    <text evidence="2">The sequence shown here is derived from an EMBL/GenBank/DDBJ whole genome shotgun (WGS) entry which is preliminary data.</text>
</comment>
<dbReference type="InterPro" id="IPR004843">
    <property type="entry name" value="Calcineurin-like_PHP"/>
</dbReference>
<dbReference type="AlphaFoldDB" id="A0A9D1AKA7"/>
<dbReference type="InterPro" id="IPR014578">
    <property type="entry name" value="Pesterase_CT488"/>
</dbReference>